<feature type="domain" description="GW" evidence="3">
    <location>
        <begin position="34"/>
        <end position="78"/>
    </location>
</feature>
<dbReference type="InterPro" id="IPR025987">
    <property type="entry name" value="GW_dom"/>
</dbReference>
<dbReference type="EMBL" id="CCSE01000001">
    <property type="protein sequence ID" value="CDZ99649.1"/>
    <property type="molecule type" value="Genomic_DNA"/>
</dbReference>
<dbReference type="RefSeq" id="WP_035808249.1">
    <property type="nucleotide sequence ID" value="NZ_CCSE01000001.1"/>
</dbReference>
<dbReference type="SUPFAM" id="SSF82057">
    <property type="entry name" value="Prokaryotic SH3-related domain"/>
    <property type="match status" value="1"/>
</dbReference>
<protein>
    <recommendedName>
        <fullName evidence="3">GW domain-containing protein</fullName>
    </recommendedName>
</protein>
<name>A0A078M094_9STAP</name>
<dbReference type="Gene3D" id="2.30.30.170">
    <property type="match status" value="1"/>
</dbReference>
<dbReference type="InterPro" id="IPR038200">
    <property type="entry name" value="GW_dom_sf"/>
</dbReference>
<dbReference type="AlphaFoldDB" id="A0A078M094"/>
<evidence type="ECO:0000313" key="5">
    <source>
        <dbReference type="Proteomes" id="UP000044136"/>
    </source>
</evidence>
<gene>
    <name evidence="4" type="ORF">BN1048_00582</name>
</gene>
<evidence type="ECO:0000256" key="1">
    <source>
        <dbReference type="ARBA" id="ARBA00022729"/>
    </source>
</evidence>
<dbReference type="eggNOG" id="ENOG502ZEP2">
    <property type="taxonomic scope" value="Bacteria"/>
</dbReference>
<feature type="coiled-coil region" evidence="2">
    <location>
        <begin position="293"/>
        <end position="320"/>
    </location>
</feature>
<keyword evidence="5" id="KW-1185">Reference proteome</keyword>
<dbReference type="HOGENOM" id="CLU_831011_0_0_9"/>
<sequence length="334" mass="40064">MEHKLDKFLRHVKEFDVSHYVWIYEKGNKPLLQSVQSMKKLGELKDYQKQIMRVLAHRKADKKDYYYLEYEGNELGWAELKTSIVVYSKPREHVRLDLDKFMQEQDKQIFVVAKNNLSLLKDQMLDSRFIMIKDGIEYEALFKKHRLQGWFSSDTLVRSERAKINVTGYTDDFKLYEFNNLTSEVRVDETKIYPITIVHMFRDINLAKVKTGMGNYWTDMSQLKYDKESLPEYEPPYTFDETVVYDLIQNVSEERKMTKALVERLKSQFRDTDIEIEPSNTEEVNDLIVDKDIELLQEELAAEKEKRKNIESRYNNLKKSFFGKLQTKYWKMRK</sequence>
<keyword evidence="1" id="KW-0732">Signal</keyword>
<dbReference type="STRING" id="1461582.BN1048_00582"/>
<dbReference type="Pfam" id="PF13457">
    <property type="entry name" value="GW"/>
    <property type="match status" value="1"/>
</dbReference>
<evidence type="ECO:0000256" key="2">
    <source>
        <dbReference type="SAM" id="Coils"/>
    </source>
</evidence>
<keyword evidence="2" id="KW-0175">Coiled coil</keyword>
<reference evidence="4 5" key="1">
    <citation type="submission" date="2014-07" db="EMBL/GenBank/DDBJ databases">
        <authorList>
            <person name="Urmite Genomes Urmite Genomes"/>
        </authorList>
    </citation>
    <scope>NUCLEOTIDE SEQUENCE [LARGE SCALE GENOMIC DNA]</scope>
    <source>
        <strain evidence="4 5">13MG44_air</strain>
    </source>
</reference>
<evidence type="ECO:0000259" key="3">
    <source>
        <dbReference type="Pfam" id="PF13457"/>
    </source>
</evidence>
<evidence type="ECO:0000313" key="4">
    <source>
        <dbReference type="EMBL" id="CDZ99649.1"/>
    </source>
</evidence>
<proteinExistence type="predicted"/>
<accession>A0A078M094</accession>
<organism evidence="4 5">
    <name type="scientific">Jeotgalicoccus saudimassiliensis</name>
    <dbReference type="NCBI Taxonomy" id="1461582"/>
    <lineage>
        <taxon>Bacteria</taxon>
        <taxon>Bacillati</taxon>
        <taxon>Bacillota</taxon>
        <taxon>Bacilli</taxon>
        <taxon>Bacillales</taxon>
        <taxon>Staphylococcaceae</taxon>
        <taxon>Jeotgalicoccus</taxon>
    </lineage>
</organism>
<dbReference type="Proteomes" id="UP000044136">
    <property type="component" value="Unassembled WGS sequence"/>
</dbReference>